<proteinExistence type="predicted"/>
<evidence type="ECO:0000313" key="2">
    <source>
        <dbReference type="Proteomes" id="UP000054845"/>
    </source>
</evidence>
<organism evidence="1 2">
    <name type="scientific">Ceraceosorus bombacis</name>
    <dbReference type="NCBI Taxonomy" id="401625"/>
    <lineage>
        <taxon>Eukaryota</taxon>
        <taxon>Fungi</taxon>
        <taxon>Dikarya</taxon>
        <taxon>Basidiomycota</taxon>
        <taxon>Ustilaginomycotina</taxon>
        <taxon>Exobasidiomycetes</taxon>
        <taxon>Ceraceosorales</taxon>
        <taxon>Ceraceosoraceae</taxon>
        <taxon>Ceraceosorus</taxon>
    </lineage>
</organism>
<evidence type="ECO:0000313" key="1">
    <source>
        <dbReference type="EMBL" id="CEH12473.1"/>
    </source>
</evidence>
<dbReference type="OrthoDB" id="10440552at2759"/>
<dbReference type="EMBL" id="CCYA01000149">
    <property type="protein sequence ID" value="CEH12473.1"/>
    <property type="molecule type" value="Genomic_DNA"/>
</dbReference>
<reference evidence="1 2" key="1">
    <citation type="submission" date="2014-09" db="EMBL/GenBank/DDBJ databases">
        <authorList>
            <person name="Magalhaes I.L.F."/>
            <person name="Oliveira U."/>
            <person name="Santos F.R."/>
            <person name="Vidigal T.H.D.A."/>
            <person name="Brescovit A.D."/>
            <person name="Santos A.J."/>
        </authorList>
    </citation>
    <scope>NUCLEOTIDE SEQUENCE [LARGE SCALE GENOMIC DNA]</scope>
</reference>
<name>A0A0P1B9G2_9BASI</name>
<dbReference type="Proteomes" id="UP000054845">
    <property type="component" value="Unassembled WGS sequence"/>
</dbReference>
<dbReference type="AlphaFoldDB" id="A0A0P1B9G2"/>
<protein>
    <submittedName>
        <fullName evidence="1">Uncharacterized protein</fullName>
    </submittedName>
</protein>
<accession>A0A0P1B9G2</accession>
<sequence>MLTTIEACSALPALMRRQEVLWIGNAGLHERSAAQSLIVLPNLGSVLGHASSTFDPPPPTTLAFAPHKRSLIGYWMDWFDAA</sequence>
<keyword evidence="2" id="KW-1185">Reference proteome</keyword>